<protein>
    <submittedName>
        <fullName evidence="1">Sce7726 family protein</fullName>
    </submittedName>
</protein>
<gene>
    <name evidence="1" type="ORF">Q6A80_05365</name>
</gene>
<comment type="caution">
    <text evidence="1">The sequence shown here is derived from an EMBL/GenBank/DDBJ whole genome shotgun (WGS) entry which is preliminary data.</text>
</comment>
<dbReference type="EMBL" id="JAUQUR010000002">
    <property type="protein sequence ID" value="MDX4069152.1"/>
    <property type="molecule type" value="Genomic_DNA"/>
</dbReference>
<dbReference type="AlphaFoldDB" id="A0AAW9DAJ7"/>
<reference evidence="1" key="1">
    <citation type="journal article" date="2023" name="Front. Microbiol.">
        <title>Genomic diversity and taxonomic marker for Arcobacter species.</title>
        <authorList>
            <person name="Zhou G."/>
            <person name="Gu Y."/>
            <person name="Wang H."/>
            <person name="Chen X."/>
            <person name="Zhang X."/>
            <person name="Shao Z."/>
            <person name="Yan X."/>
            <person name="Zhang J."/>
            <person name="Zhang M."/>
        </authorList>
    </citation>
    <scope>NUCLEOTIDE SEQUENCE</scope>
    <source>
        <strain evidence="1">BJSY19SF1-2</strain>
    </source>
</reference>
<dbReference type="Proteomes" id="UP001283691">
    <property type="component" value="Unassembled WGS sequence"/>
</dbReference>
<dbReference type="InterPro" id="IPR047729">
    <property type="entry name" value="Sce7726-like"/>
</dbReference>
<evidence type="ECO:0000313" key="1">
    <source>
        <dbReference type="EMBL" id="MDX4069152.1"/>
    </source>
</evidence>
<proteinExistence type="predicted"/>
<dbReference type="NCBIfam" id="NF033832">
    <property type="entry name" value="sce7726_fam"/>
    <property type="match status" value="1"/>
</dbReference>
<dbReference type="RefSeq" id="WP_319047910.1">
    <property type="nucleotide sequence ID" value="NZ_JAUQUR010000002.1"/>
</dbReference>
<organism evidence="1 2">
    <name type="scientific">Aliarcobacter skirrowii</name>
    <dbReference type="NCBI Taxonomy" id="28200"/>
    <lineage>
        <taxon>Bacteria</taxon>
        <taxon>Pseudomonadati</taxon>
        <taxon>Campylobacterota</taxon>
        <taxon>Epsilonproteobacteria</taxon>
        <taxon>Campylobacterales</taxon>
        <taxon>Arcobacteraceae</taxon>
        <taxon>Aliarcobacter</taxon>
    </lineage>
</organism>
<sequence length="222" mass="26317">MPTMKANAKIITNSFIEYLDKKYTNKTITTEISINTSYGVKVVDVVVSNGHSVAFEIKSELDTIKRLDSQVKGYSEIFEYVYLVYWKDKFNIEDMNLPDNIGIIVANWNPKQTQIKFEILKSARINRIANQEKIASLLWKDELFYFLNKKDIYPKKNYAKEILVNLFEKYHTKTEAIKIFRFILKKRFEKGFLKYQESKRTPDCLDIFKTHKVDLNYLSYLK</sequence>
<accession>A0AAW9DAJ7</accession>
<name>A0AAW9DAJ7_9BACT</name>
<reference evidence="1" key="2">
    <citation type="submission" date="2023-07" db="EMBL/GenBank/DDBJ databases">
        <authorList>
            <person name="Zhang M."/>
            <person name="Zhou G."/>
        </authorList>
    </citation>
    <scope>NUCLEOTIDE SEQUENCE</scope>
    <source>
        <strain evidence="1">BJSY19SF1-2</strain>
    </source>
</reference>
<evidence type="ECO:0000313" key="2">
    <source>
        <dbReference type="Proteomes" id="UP001283691"/>
    </source>
</evidence>